<dbReference type="InterPro" id="IPR009056">
    <property type="entry name" value="Cyt_c-like_dom"/>
</dbReference>
<dbReference type="GO" id="GO:0046872">
    <property type="term" value="F:metal ion binding"/>
    <property type="evidence" value="ECO:0007669"/>
    <property type="project" value="UniProtKB-KW"/>
</dbReference>
<keyword evidence="1 4" id="KW-0349">Heme</keyword>
<dbReference type="GO" id="GO:0009055">
    <property type="term" value="F:electron transfer activity"/>
    <property type="evidence" value="ECO:0007669"/>
    <property type="project" value="InterPro"/>
</dbReference>
<evidence type="ECO:0000256" key="3">
    <source>
        <dbReference type="ARBA" id="ARBA00023004"/>
    </source>
</evidence>
<dbReference type="GO" id="GO:0020037">
    <property type="term" value="F:heme binding"/>
    <property type="evidence" value="ECO:0007669"/>
    <property type="project" value="InterPro"/>
</dbReference>
<evidence type="ECO:0000313" key="7">
    <source>
        <dbReference type="EMBL" id="GEN98370.1"/>
    </source>
</evidence>
<sequence length="105" mass="11144">MKRAVLLAAGLALAGTAQAAQKLGEYQAQRSPEQVYASVCGYCHGKNVGPVIRGRALPAEAVEYIVRHGQNAMPAFRPTEVTPAELKALAAWVQQSSADPKEKGQ</sequence>
<keyword evidence="5" id="KW-0732">Signal</keyword>
<evidence type="ECO:0000256" key="2">
    <source>
        <dbReference type="ARBA" id="ARBA00022723"/>
    </source>
</evidence>
<dbReference type="Gene3D" id="1.10.760.10">
    <property type="entry name" value="Cytochrome c-like domain"/>
    <property type="match status" value="1"/>
</dbReference>
<reference evidence="7 8" key="1">
    <citation type="submission" date="2019-07" db="EMBL/GenBank/DDBJ databases">
        <title>Whole genome shotgun sequence of Novosphingobium sediminis NBRC 106119.</title>
        <authorList>
            <person name="Hosoyama A."/>
            <person name="Uohara A."/>
            <person name="Ohji S."/>
            <person name="Ichikawa N."/>
        </authorList>
    </citation>
    <scope>NUCLEOTIDE SEQUENCE [LARGE SCALE GENOMIC DNA]</scope>
    <source>
        <strain evidence="7 8">NBRC 106119</strain>
    </source>
</reference>
<comment type="caution">
    <text evidence="7">The sequence shown here is derived from an EMBL/GenBank/DDBJ whole genome shotgun (WGS) entry which is preliminary data.</text>
</comment>
<name>A0A512AF98_9SPHN</name>
<evidence type="ECO:0000256" key="4">
    <source>
        <dbReference type="PROSITE-ProRule" id="PRU00433"/>
    </source>
</evidence>
<dbReference type="OrthoDB" id="9757546at2"/>
<protein>
    <recommendedName>
        <fullName evidence="6">Cytochrome c domain-containing protein</fullName>
    </recommendedName>
</protein>
<evidence type="ECO:0000256" key="1">
    <source>
        <dbReference type="ARBA" id="ARBA00022617"/>
    </source>
</evidence>
<dbReference type="EMBL" id="BJYR01000001">
    <property type="protein sequence ID" value="GEN98370.1"/>
    <property type="molecule type" value="Genomic_DNA"/>
</dbReference>
<keyword evidence="3 4" id="KW-0408">Iron</keyword>
<dbReference type="Proteomes" id="UP000321464">
    <property type="component" value="Unassembled WGS sequence"/>
</dbReference>
<evidence type="ECO:0000259" key="6">
    <source>
        <dbReference type="PROSITE" id="PS51007"/>
    </source>
</evidence>
<gene>
    <name evidence="7" type="ORF">NSE01_02030</name>
</gene>
<evidence type="ECO:0000313" key="8">
    <source>
        <dbReference type="Proteomes" id="UP000321464"/>
    </source>
</evidence>
<dbReference type="InterPro" id="IPR036909">
    <property type="entry name" value="Cyt_c-like_dom_sf"/>
</dbReference>
<organism evidence="7 8">
    <name type="scientific">Novosphingobium sediminis</name>
    <dbReference type="NCBI Taxonomy" id="707214"/>
    <lineage>
        <taxon>Bacteria</taxon>
        <taxon>Pseudomonadati</taxon>
        <taxon>Pseudomonadota</taxon>
        <taxon>Alphaproteobacteria</taxon>
        <taxon>Sphingomonadales</taxon>
        <taxon>Sphingomonadaceae</taxon>
        <taxon>Novosphingobium</taxon>
    </lineage>
</organism>
<dbReference type="SUPFAM" id="SSF46626">
    <property type="entry name" value="Cytochrome c"/>
    <property type="match status" value="1"/>
</dbReference>
<keyword evidence="8" id="KW-1185">Reference proteome</keyword>
<feature type="signal peptide" evidence="5">
    <location>
        <begin position="1"/>
        <end position="19"/>
    </location>
</feature>
<evidence type="ECO:0000256" key="5">
    <source>
        <dbReference type="SAM" id="SignalP"/>
    </source>
</evidence>
<accession>A0A512AF98</accession>
<feature type="domain" description="Cytochrome c" evidence="6">
    <location>
        <begin position="27"/>
        <end position="97"/>
    </location>
</feature>
<keyword evidence="2 4" id="KW-0479">Metal-binding</keyword>
<dbReference type="AlphaFoldDB" id="A0A512AF98"/>
<feature type="chain" id="PRO_5022048948" description="Cytochrome c domain-containing protein" evidence="5">
    <location>
        <begin position="20"/>
        <end position="105"/>
    </location>
</feature>
<dbReference type="RefSeq" id="WP_147157750.1">
    <property type="nucleotide sequence ID" value="NZ_BJYR01000001.1"/>
</dbReference>
<dbReference type="PROSITE" id="PS51007">
    <property type="entry name" value="CYTC"/>
    <property type="match status" value="1"/>
</dbReference>
<dbReference type="Pfam" id="PF13442">
    <property type="entry name" value="Cytochrome_CBB3"/>
    <property type="match status" value="1"/>
</dbReference>
<proteinExistence type="predicted"/>